<dbReference type="RefSeq" id="WP_343068706.1">
    <property type="nucleotide sequence ID" value="NZ_JBHSTT010000030.1"/>
</dbReference>
<feature type="coiled-coil region" evidence="1">
    <location>
        <begin position="100"/>
        <end position="127"/>
    </location>
</feature>
<dbReference type="Gene3D" id="2.40.30.170">
    <property type="match status" value="1"/>
</dbReference>
<accession>A0ABW1WLQ6</accession>
<keyword evidence="1" id="KW-0175">Coiled coil</keyword>
<reference evidence="4" key="1">
    <citation type="journal article" date="2019" name="Int. J. Syst. Evol. Microbiol.">
        <title>The Global Catalogue of Microorganisms (GCM) 10K type strain sequencing project: providing services to taxonomists for standard genome sequencing and annotation.</title>
        <authorList>
            <consortium name="The Broad Institute Genomics Platform"/>
            <consortium name="The Broad Institute Genome Sequencing Center for Infectious Disease"/>
            <person name="Wu L."/>
            <person name="Ma J."/>
        </authorList>
    </citation>
    <scope>NUCLEOTIDE SEQUENCE [LARGE SCALE GENOMIC DNA]</scope>
    <source>
        <strain evidence="4">CCUG 36916</strain>
    </source>
</reference>
<dbReference type="InterPro" id="IPR058625">
    <property type="entry name" value="MdtA-like_BSH"/>
</dbReference>
<protein>
    <submittedName>
        <fullName evidence="3">HlyD family secretion protein</fullName>
    </submittedName>
</protein>
<dbReference type="PANTHER" id="PTHR30386:SF24">
    <property type="entry name" value="MULTIDRUG RESISTANCE EFFLUX PUMP"/>
    <property type="match status" value="1"/>
</dbReference>
<dbReference type="Proteomes" id="UP001596237">
    <property type="component" value="Unassembled WGS sequence"/>
</dbReference>
<feature type="domain" description="Multidrug resistance protein MdtA-like barrel-sandwich hybrid" evidence="2">
    <location>
        <begin position="39"/>
        <end position="231"/>
    </location>
</feature>
<dbReference type="PANTHER" id="PTHR30386">
    <property type="entry name" value="MEMBRANE FUSION SUBUNIT OF EMRAB-TOLC MULTIDRUG EFFLUX PUMP"/>
    <property type="match status" value="1"/>
</dbReference>
<proteinExistence type="predicted"/>
<dbReference type="Gene3D" id="1.10.287.470">
    <property type="entry name" value="Helix hairpin bin"/>
    <property type="match status" value="2"/>
</dbReference>
<dbReference type="InterPro" id="IPR050739">
    <property type="entry name" value="MFP"/>
</dbReference>
<evidence type="ECO:0000313" key="4">
    <source>
        <dbReference type="Proteomes" id="UP001596237"/>
    </source>
</evidence>
<comment type="caution">
    <text evidence="3">The sequence shown here is derived from an EMBL/GenBank/DDBJ whole genome shotgun (WGS) entry which is preliminary data.</text>
</comment>
<keyword evidence="4" id="KW-1185">Reference proteome</keyword>
<dbReference type="EMBL" id="JBHSTT010000030">
    <property type="protein sequence ID" value="MFC6389506.1"/>
    <property type="molecule type" value="Genomic_DNA"/>
</dbReference>
<gene>
    <name evidence="3" type="ORF">ACFQDP_09175</name>
</gene>
<evidence type="ECO:0000259" key="2">
    <source>
        <dbReference type="Pfam" id="PF25917"/>
    </source>
</evidence>
<dbReference type="Gene3D" id="2.40.50.100">
    <property type="match status" value="1"/>
</dbReference>
<sequence length="342" mass="36718">MLPLLLTLALAGVGAYGWYWWTTGRFIETTDNAYLQSDKVVVSPRIAGMVAEVLVGDNQPVAAGQVLARLDDRERRILLTQAQAEVERDKAQLQGVAAALIQQKARIEGAEADVANMNAALTFSKQEHERYRDLLRTGAGTVQRKQQAEAELHQRQAAADRAAASLDAARKQVESLRALEGAARASLEGARAKVERAQLDLAFTTITAPITGVVGDRSVRLGQFVAAGTNLLTLVPMGRDLYLVANFKETQVGAMAAGQAVSVTVDALPGHVLRGRIVSFAPGTGAQFALLPPENATGNFTKIVQRVPVRIAIDPDDPLLDRLRPGLSVEASVHLRPPETSR</sequence>
<dbReference type="SUPFAM" id="SSF111369">
    <property type="entry name" value="HlyD-like secretion proteins"/>
    <property type="match status" value="2"/>
</dbReference>
<dbReference type="Pfam" id="PF25917">
    <property type="entry name" value="BSH_RND"/>
    <property type="match status" value="1"/>
</dbReference>
<name>A0ABW1WLQ6_9HYPH</name>
<evidence type="ECO:0000313" key="3">
    <source>
        <dbReference type="EMBL" id="MFC6389506.1"/>
    </source>
</evidence>
<evidence type="ECO:0000256" key="1">
    <source>
        <dbReference type="SAM" id="Coils"/>
    </source>
</evidence>
<organism evidence="3 4">
    <name type="scientific">Methylorubrum zatmanii</name>
    <dbReference type="NCBI Taxonomy" id="29429"/>
    <lineage>
        <taxon>Bacteria</taxon>
        <taxon>Pseudomonadati</taxon>
        <taxon>Pseudomonadota</taxon>
        <taxon>Alphaproteobacteria</taxon>
        <taxon>Hyphomicrobiales</taxon>
        <taxon>Methylobacteriaceae</taxon>
        <taxon>Methylorubrum</taxon>
    </lineage>
</organism>